<sequence length="44" mass="4907">MFPGAPASENRKEATLPEPAKKRPRIQESRSSVSLRALLDVCRL</sequence>
<evidence type="ECO:0000313" key="4">
    <source>
        <dbReference type="WBParaSite" id="OFLC_0000581501-mRNA-1"/>
    </source>
</evidence>
<proteinExistence type="predicted"/>
<evidence type="ECO:0000256" key="1">
    <source>
        <dbReference type="SAM" id="MobiDB-lite"/>
    </source>
</evidence>
<evidence type="ECO:0000313" key="3">
    <source>
        <dbReference type="Proteomes" id="UP000267606"/>
    </source>
</evidence>
<keyword evidence="3" id="KW-1185">Reference proteome</keyword>
<reference evidence="4" key="1">
    <citation type="submission" date="2016-06" db="UniProtKB">
        <authorList>
            <consortium name="WormBaseParasite"/>
        </authorList>
    </citation>
    <scope>IDENTIFICATION</scope>
</reference>
<organism evidence="4">
    <name type="scientific">Onchocerca flexuosa</name>
    <dbReference type="NCBI Taxonomy" id="387005"/>
    <lineage>
        <taxon>Eukaryota</taxon>
        <taxon>Metazoa</taxon>
        <taxon>Ecdysozoa</taxon>
        <taxon>Nematoda</taxon>
        <taxon>Chromadorea</taxon>
        <taxon>Rhabditida</taxon>
        <taxon>Spirurina</taxon>
        <taxon>Spiruromorpha</taxon>
        <taxon>Filarioidea</taxon>
        <taxon>Onchocercidae</taxon>
        <taxon>Onchocerca</taxon>
    </lineage>
</organism>
<name>A0A183HEA4_9BILA</name>
<reference evidence="2 3" key="2">
    <citation type="submission" date="2018-11" db="EMBL/GenBank/DDBJ databases">
        <authorList>
            <consortium name="Pathogen Informatics"/>
        </authorList>
    </citation>
    <scope>NUCLEOTIDE SEQUENCE [LARGE SCALE GENOMIC DNA]</scope>
</reference>
<feature type="compositionally biased region" description="Basic and acidic residues" evidence="1">
    <location>
        <begin position="9"/>
        <end position="28"/>
    </location>
</feature>
<dbReference type="AlphaFoldDB" id="A0A183HEA4"/>
<accession>A0A183HEA4</accession>
<protein>
    <submittedName>
        <fullName evidence="2 4">Uncharacterized protein</fullName>
    </submittedName>
</protein>
<feature type="region of interest" description="Disordered" evidence="1">
    <location>
        <begin position="1"/>
        <end position="31"/>
    </location>
</feature>
<dbReference type="EMBL" id="UZAJ01005208">
    <property type="protein sequence ID" value="VDO44441.1"/>
    <property type="molecule type" value="Genomic_DNA"/>
</dbReference>
<evidence type="ECO:0000313" key="2">
    <source>
        <dbReference type="EMBL" id="VDO44441.1"/>
    </source>
</evidence>
<dbReference type="Proteomes" id="UP000267606">
    <property type="component" value="Unassembled WGS sequence"/>
</dbReference>
<dbReference type="WBParaSite" id="OFLC_0000581501-mRNA-1">
    <property type="protein sequence ID" value="OFLC_0000581501-mRNA-1"/>
    <property type="gene ID" value="OFLC_0000581501"/>
</dbReference>
<gene>
    <name evidence="2" type="ORF">OFLC_LOCUS5816</name>
</gene>